<keyword evidence="4 15" id="KW-0245">EGF-like domain</keyword>
<dbReference type="FunFam" id="2.60.40.60:FF:000033">
    <property type="entry name" value="FAT atypical cadherin 1"/>
    <property type="match status" value="1"/>
</dbReference>
<dbReference type="GO" id="GO:0016318">
    <property type="term" value="P:ommatidial rotation"/>
    <property type="evidence" value="ECO:0007669"/>
    <property type="project" value="UniProtKB-ARBA"/>
</dbReference>
<feature type="domain" description="Cadherin" evidence="20">
    <location>
        <begin position="2973"/>
        <end position="3075"/>
    </location>
</feature>
<feature type="domain" description="Cadherin" evidence="20">
    <location>
        <begin position="3281"/>
        <end position="3379"/>
    </location>
</feature>
<feature type="domain" description="Laminin G" evidence="18">
    <location>
        <begin position="3682"/>
        <end position="3851"/>
    </location>
</feature>
<feature type="domain" description="Cadherin" evidence="20">
    <location>
        <begin position="757"/>
        <end position="858"/>
    </location>
</feature>
<feature type="domain" description="Cadherin" evidence="20">
    <location>
        <begin position="2272"/>
        <end position="2371"/>
    </location>
</feature>
<dbReference type="Gene3D" id="2.60.40.60">
    <property type="entry name" value="Cadherins"/>
    <property type="match status" value="32"/>
</dbReference>
<dbReference type="Pfam" id="PF02210">
    <property type="entry name" value="Laminin_G_2"/>
    <property type="match status" value="1"/>
</dbReference>
<dbReference type="PANTHER" id="PTHR24026:SF136">
    <property type="entry name" value="PROTOCADHERIN-23"/>
    <property type="match status" value="1"/>
</dbReference>
<dbReference type="CDD" id="cd00054">
    <property type="entry name" value="EGF_CA"/>
    <property type="match status" value="3"/>
</dbReference>
<dbReference type="GO" id="GO:0050769">
    <property type="term" value="P:positive regulation of neurogenesis"/>
    <property type="evidence" value="ECO:0007669"/>
    <property type="project" value="UniProtKB-ARBA"/>
</dbReference>
<dbReference type="Gene3D" id="2.10.25.10">
    <property type="entry name" value="Laminin"/>
    <property type="match status" value="3"/>
</dbReference>
<feature type="disulfide bond" evidence="15">
    <location>
        <begin position="3641"/>
        <end position="3658"/>
    </location>
</feature>
<evidence type="ECO:0000256" key="10">
    <source>
        <dbReference type="ARBA" id="ARBA00022989"/>
    </source>
</evidence>
<dbReference type="FunFam" id="2.60.40.60:FF:000039">
    <property type="entry name" value="FAT atypical cadherin 3"/>
    <property type="match status" value="1"/>
</dbReference>
<evidence type="ECO:0000259" key="19">
    <source>
        <dbReference type="PROSITE" id="PS50026"/>
    </source>
</evidence>
<dbReference type="SMART" id="SM00179">
    <property type="entry name" value="EGF_CA"/>
    <property type="match status" value="2"/>
</dbReference>
<sequence>MGVHVDSSHLQVRYKIVAGDKERQFKAESRLVGDFWLLFIRARTESTSALNREYEDTYHLRVKGSVHDTLHLRRLPDVYCEVLIRVTDKNDLSPLFFPTWYNVTVPEDTPIHNVLVKLNAYDPDLGVNGEIYYRLLEPSRQFAVHPTMGTVLLTRPLDFQKKPTHQLTVVAEDRGPKRQMGSILKSSTAQVVVHAEAVNRHRPAIFVRHVHALVDAPEVWAVVVVTDDDPGIHGTIGGLAIVDGDAEDRFTVVAGSQPGEYHLRVDPERSLSHRSYTLTLRAWDQGVPSQFTDEKVSISPLELTSDVLEHSHYEADVPEEAPPGTPVVQVKARVPVVFHIESGNEDGHFVLNTATGRLSTANWLDYEAKANFSLQLSATSSAARGRLQAVATVTVRVFDCNDHAPVFDPMPVEVLLDENRPVGTKIFTVHAHDEDEAENGYVSYSLVNLNAVPFSVDPFSGEISTTEVLDYETMRHSYMLRIRATDWGAPYQRQKEKALLVTLRDVNDHRPQFEKIDCVVRVLQEAAAGTQVLTLSAVDFDNGGKGRVHYKMDASSDSACFHLNASTGVLSLACRLQLPAHVNVTATDGYHFADVMTVRVHPVEQQASVECKDAGVIDKLRHQLQISEQNQGNDHGEPTAASFLENRHSPQLSWPEELAVNESTPLGSVLGYIQAKDPDHGYNGRLVYVISSGDQHSCFRVDMHTGALLLVAALDYELAPSHLLNVTAYDQGQPPRSTSQTMFIRVLDVNDNAPLFEKSAYSFVINEDAPNGTSVARLRAADADQGRNAELHFILSSEQFHLDSETGLLTVKGPLDRERHDRHLLTVMVADGAPEDPLSSTATVSVVVRDVNDNAPHFARAPYVVRIREDLPIGALVTSVHAEDADFGDNGRVQYSLDAENFDVDPDTGLVRLAAMLDFETWRLYNVTVQARDCGDPPLTSVTNMIVEVEDVNENLHAPSFAEQVSSATVDENQPPGTSVTTLAATDEEDITYTITSGNGLGMFTIDNNGVVRTHVSLDHEACAHYWITVVARDLSPVPLEAFVDLHVAVRDLNDQLPLTELPAYAVTVAEHSASGAAILTMTTARDSVDWRLVDDAAGCFAIDRRLGTVTTVCSLDREAEERHVLEVVLTDQGEPPLSSTTQVLVTLADINDHKPVFTQPLYRFRVLPANGQVEAVPLCQVLAVDPDDVNVTYSVASPPQFSINPITGLLHTHVQLFPGDTHELMVQAFDSGSWPASAHVQLYVVSRPVTGGNAPVVRDVEVSPTLETDPVNHLVAIVHASDPDGDALWYSLAGGNEEGKFMIDCEHGFIKLARPLDRETCASYNLTVQVTDGSAKATAMVHVEVLDANDNWPVFSESLYQVEVSESSSPGTEILQLTATDADEDQRLFYSIHNSEQVTSNSYFVLDSDTGVLSLALPLDHEASQQHLLTVAVRDSGGPVTRRGFARVRVLVTDHNDHAPEFLQARYEVRVSETAAPGTALVELGALDRDRGPNALLTFSIASGNMGSLFSLDSTMGLLTLSRELSRQTEPEFFLTVRAVDHGEPPLNATATVHVVVVPADNAPPRFVPAEQTIEAAENEPAGAFLLALNVRSSSSVFFQLEGAANHFRLDPVTGVLTMGEEALDYERAAVHRLVVRATNLAGTSGLARVTVQVLDCNDHAPHFRQLLYRGTVSEAAPAGSAVLRGSQPLVVAAHDEDTGINAQLTFSIVEAWARRLFRIDANTGAVSLVQPLDREQQDEHNFTVAVWDHGQPQHFAQQPASVSIHVSDVNDSPPRFEHELYNTTLLLPTYTGVRVAQVAAHDPDLEGPNLRYSLVAGDHEGHFEVRPDTGEVVVREPSGLQGLYRLLVSVTDSRSETATLVLVSIGRANTGHLRFARPLWEAAVRENKPAEQRVLLLSLLGAAVGEPVHFSLLTPSEHFAVGPRSGLVRCLAPLDREERALHELALEARSALAVAHALLRVHVMDANDNAPIFVNRPYYSVITVSAQPGDLVFKVKAIDLDEGPNGQVLYSLHEGDSHLFGVDKDSGEIRLVRSPGRPDEHALVLVARDQGNPPLESHAGVAVKVTDEAMPSFGQHFYTATVAENVIPGTALLTVEAKGAHPLVFTLASDHFAIDRATGVLSLVELLDYESQPRHELQVRATDSVSGAHSEVPVTINVQDVNDCAPLFEQSWYNVSVSEATPVASPLLEVRASDRDGPQLELRLATDDDDTFLLEAQGVLRLRAPLDREAQPVHRLQVVASDSGHPAPLSSTARIWVTVIDMNDNPPAFAQPAYTAVVDQRSRRGQFIARLLAMDPDVSDQLSYAIVTGNEAQLFAINRSTGVVTVSSVPPAWPPTGFELNVSVTDGVYQSYTQLRLVVRASNEHSPLFSQAVYEAVVAENLSPGARVTRVSATDPDQGVLGQLTYAIRSRHCALHFHINSTTGELVTQEPLDRERRHLYEVPVSATDGGGRLAFAVVRVAVTDVNDNEPTFGAAEYEVSIWTNTSVGTTLLKVRAFDQDQGNWLRYSLHEAPSNVSAIFNITHDSGELYLKAPPKGGGVFQFFVHVSDQGEPQARWAVAPVTVAVVSPLEELPSLDVPTRDLFVQESAPLGSPVLALPPGSTLTGPSEFSIDAQGNLLVAAPLDREHQSTHHLTLRKETSRGLATAFDVTVHVLDDNDCEPVFDVLAYKTAVAENAEQGCVVARLMAHDPDVALRKVTYEFYEDTDPAAEIFRVDPSSGVVTTRVALDREAVPFYNFTVRVRDDGLLSSSAWVYVEVLDVNDNPPVFEHSRYQLQVPEDAVAGTVVASLRIEDADRETAPVGFYILTGDPGQQFAVRSSGDVFVQRPLDREALQNYTLKMVATDGLHVATTHLEITVLDSNDNPPICLKSKYTELVSESIAVGTAILTVEATDADDSSQLHFYLSGQGAEDFVLDASSGVLHTSRPLDREQRPHYSLLAHVRDVARWEWQCNSSIEVLLSDVNDNPPVFGQKAYELALPEDTPAGRLVAHVHAVDRDLGVNRRLSYSFVQADGHFSVDAHSGLVRLEQPLDREQCARFNLTVQAQDHGQPPLASRTHLAVTVQDINDSPPEFTQQVYAAAVSEVAPVGSPISAAVKATSRDVGVNAQITYALVAGNDMGHFSIEPKTGVLRVARPLDYEETPSYQLAVEARDGGEPPLSARAWLNVSVLDANDNAPVFGGPYSATVTEDASPGQLVLQVQASDADSGGELRYTLLHPGPFSLDPTTGQLSVAGPLDRETVSRYVLEVECWDGGTPPLSAQALVHVEVLDVNDHPPRFDQSNYTAVVHEGRQAGWTVLRFSLTDADSPVHGPPFRLQVEEPSFFRIEGHELQLARPLPPQSRHELRVRAYDSGSPALSAEAHVTVLAVKKSRFRPQVQPLNILVCSYLDDFPGGLLGTVHATDEDPYDRVGLSLSGPHASLFVLDRDDGTLRALPGLDAGSYVLNVTASDSSTPPTHAPVTVHVVAVPEELLKATVALRLKGTTTARFVAADRRQLLRAVRTALGVRLRDLVLVSVQPAPAGEGEEQLDVLLAVQLEGGPMPAATVAARLHERHVALEAAAGLHIHILPQGDRCPSLRCVHGECQDRLVLDTGDLVVLAADGHSLVSARHSRHTACICNPGFGGDACEAAVDECAQQPCAAGRHCVPDASPLGHSCQCPPGRSGPQCDAHCQEPTCYEEKRPISFGGQSYAHYVLSQSLDRRLSFSVMLRTLHPSGTLLHISGPRDYAILEVSGGYVQYRFDCGSGEGLVRVAGRRVDDGVWHALHLERRGGSAQLAVDAQYKASGSAPGPHDVLNLEGRELHLGGAPAVAGLVGCLDNARVGGLPLPLHLRPAGHAQLRRLANVHFSCHLVDACGSQPCLNGATCRPLLTTGYSCTCPAHFQGPQCEEPVAEGQCTDGACEPANCQAKPCLHGGFCQPDGRCHCLASYKGNRCELVEACAACESGESCVELADGFQCGCLEEGLCAFEGLPLAWPLGGAAVLLLLLLLAFVCCCRQCCRHHRANHQCSNTVTAKNYVLATANIRPKMSNLEQRPASYTTTREATLNNFDTVRSYGSAADDLESRYQPNDLRCHTPSGSAPTKGLYLDKIPNDLKAALSPPLAPQSSATSIASDLPGYCWDYSDLAAHAEEEDVSSGDEAAGSHEGSECSEDTALQDERYTCHPDQYLPRHSEPAVCAIEDSDEEA</sequence>
<feature type="disulfide bond" evidence="15">
    <location>
        <begin position="3660"/>
        <end position="3669"/>
    </location>
</feature>
<evidence type="ECO:0000256" key="5">
    <source>
        <dbReference type="ARBA" id="ARBA00022692"/>
    </source>
</evidence>
<feature type="domain" description="Cadherin" evidence="20">
    <location>
        <begin position="1878"/>
        <end position="1975"/>
    </location>
</feature>
<feature type="domain" description="EGF-like" evidence="19">
    <location>
        <begin position="3853"/>
        <end position="3890"/>
    </location>
</feature>
<dbReference type="GO" id="GO:0050839">
    <property type="term" value="F:cell adhesion molecule binding"/>
    <property type="evidence" value="ECO:0007669"/>
    <property type="project" value="UniProtKB-ARBA"/>
</dbReference>
<dbReference type="SUPFAM" id="SSF49313">
    <property type="entry name" value="Cadherin-like"/>
    <property type="match status" value="32"/>
</dbReference>
<keyword evidence="5 17" id="KW-0812">Transmembrane</keyword>
<feature type="domain" description="Cadherin" evidence="20">
    <location>
        <begin position="962"/>
        <end position="1065"/>
    </location>
</feature>
<feature type="disulfide bond" evidence="15">
    <location>
        <begin position="3927"/>
        <end position="3936"/>
    </location>
</feature>
<evidence type="ECO:0000256" key="4">
    <source>
        <dbReference type="ARBA" id="ARBA00022536"/>
    </source>
</evidence>
<keyword evidence="10 17" id="KW-1133">Transmembrane helix</keyword>
<dbReference type="SMART" id="SM00112">
    <property type="entry name" value="CA"/>
    <property type="match status" value="32"/>
</dbReference>
<feature type="domain" description="Cadherin" evidence="20">
    <location>
        <begin position="1779"/>
        <end position="1882"/>
    </location>
</feature>
<dbReference type="CDD" id="cd11304">
    <property type="entry name" value="Cadherin_repeat"/>
    <property type="match status" value="32"/>
</dbReference>
<evidence type="ECO:0000256" key="6">
    <source>
        <dbReference type="ARBA" id="ARBA00022729"/>
    </source>
</evidence>
<dbReference type="GO" id="GO:0048056">
    <property type="term" value="P:R3/R4 cell differentiation"/>
    <property type="evidence" value="ECO:0007669"/>
    <property type="project" value="UniProtKB-ARBA"/>
</dbReference>
<dbReference type="PROSITE" id="PS00022">
    <property type="entry name" value="EGF_1"/>
    <property type="match status" value="3"/>
</dbReference>
<feature type="domain" description="Cadherin" evidence="20">
    <location>
        <begin position="859"/>
        <end position="961"/>
    </location>
</feature>
<dbReference type="SUPFAM" id="SSF57196">
    <property type="entry name" value="EGF/Laminin"/>
    <property type="match status" value="1"/>
</dbReference>
<feature type="region of interest" description="Disordered" evidence="16">
    <location>
        <begin position="4132"/>
        <end position="4188"/>
    </location>
</feature>
<evidence type="ECO:0000256" key="14">
    <source>
        <dbReference type="PROSITE-ProRule" id="PRU00043"/>
    </source>
</evidence>
<feature type="domain" description="Cadherin" evidence="20">
    <location>
        <begin position="1666"/>
        <end position="1778"/>
    </location>
</feature>
<dbReference type="PANTHER" id="PTHR24026">
    <property type="entry name" value="FAT ATYPICAL CADHERIN-RELATED"/>
    <property type="match status" value="1"/>
</dbReference>
<dbReference type="FunFam" id="2.60.40.60:FF:000020">
    <property type="entry name" value="Dachsous cadherin-related 1b"/>
    <property type="match status" value="7"/>
</dbReference>
<evidence type="ECO:0000256" key="3">
    <source>
        <dbReference type="ARBA" id="ARBA00022475"/>
    </source>
</evidence>
<dbReference type="SMART" id="SM00181">
    <property type="entry name" value="EGF"/>
    <property type="match status" value="4"/>
</dbReference>
<keyword evidence="8 14" id="KW-0106">Calcium</keyword>
<dbReference type="FunFam" id="2.60.40.60:FF:000015">
    <property type="entry name" value="FAT atypical cadherin 1"/>
    <property type="match status" value="1"/>
</dbReference>
<feature type="compositionally biased region" description="Basic and acidic residues" evidence="16">
    <location>
        <begin position="4158"/>
        <end position="4175"/>
    </location>
</feature>
<feature type="domain" description="Cadherin" evidence="20">
    <location>
        <begin position="1357"/>
        <end position="1463"/>
    </location>
</feature>
<keyword evidence="7" id="KW-0677">Repeat</keyword>
<keyword evidence="6" id="KW-0732">Signal</keyword>
<feature type="domain" description="Cadherin" evidence="20">
    <location>
        <begin position="3394"/>
        <end position="3466"/>
    </location>
</feature>
<feature type="domain" description="Cadherin" evidence="20">
    <location>
        <begin position="309"/>
        <end position="407"/>
    </location>
</feature>
<dbReference type="PROSITE" id="PS50268">
    <property type="entry name" value="CADHERIN_2"/>
    <property type="match status" value="31"/>
</dbReference>
<feature type="domain" description="Cadherin" evidence="20">
    <location>
        <begin position="2171"/>
        <end position="2271"/>
    </location>
</feature>
<dbReference type="GO" id="GO:0008104">
    <property type="term" value="P:intracellular protein localization"/>
    <property type="evidence" value="ECO:0007669"/>
    <property type="project" value="UniProtKB-ARBA"/>
</dbReference>
<feature type="domain" description="Cadherin" evidence="20">
    <location>
        <begin position="652"/>
        <end position="756"/>
    </location>
</feature>
<evidence type="ECO:0000256" key="2">
    <source>
        <dbReference type="ARBA" id="ARBA00004479"/>
    </source>
</evidence>
<feature type="domain" description="Cadherin" evidence="20">
    <location>
        <begin position="6"/>
        <end position="96"/>
    </location>
</feature>
<evidence type="ECO:0000256" key="1">
    <source>
        <dbReference type="ARBA" id="ARBA00004162"/>
    </source>
</evidence>
<name>A0A131YJ26_RHIAP</name>
<evidence type="ECO:0000256" key="8">
    <source>
        <dbReference type="ARBA" id="ARBA00022837"/>
    </source>
</evidence>
<dbReference type="InterPro" id="IPR015919">
    <property type="entry name" value="Cadherin-like_sf"/>
</dbReference>
<evidence type="ECO:0000256" key="13">
    <source>
        <dbReference type="ARBA" id="ARBA00023180"/>
    </source>
</evidence>
<protein>
    <submittedName>
        <fullName evidence="21">Protocadherin Fat 1/2/3</fullName>
    </submittedName>
</protein>
<accession>A0A131YJ26</accession>
<dbReference type="FunFam" id="2.60.40.60:FF:000024">
    <property type="entry name" value="FAT atypical cadherin 3"/>
    <property type="match status" value="1"/>
</dbReference>
<feature type="domain" description="EGF-like" evidence="19">
    <location>
        <begin position="3904"/>
        <end position="3937"/>
    </location>
</feature>
<feature type="domain" description="Cadherin" evidence="20">
    <location>
        <begin position="1061"/>
        <end position="1158"/>
    </location>
</feature>
<dbReference type="GO" id="GO:0030855">
    <property type="term" value="P:epithelial cell differentiation"/>
    <property type="evidence" value="ECO:0007669"/>
    <property type="project" value="UniProtKB-ARBA"/>
</dbReference>
<dbReference type="FunFam" id="2.60.40.60:FF:000059">
    <property type="entry name" value="FAT atypical cadherin 3"/>
    <property type="match status" value="1"/>
</dbReference>
<dbReference type="FunFam" id="2.60.40.60:FF:000013">
    <property type="entry name" value="Cadherin EGF LAG seven-pass G-type receptor"/>
    <property type="match status" value="1"/>
</dbReference>
<feature type="domain" description="Cadherin" evidence="20">
    <location>
        <begin position="1569"/>
        <end position="1665"/>
    </location>
</feature>
<evidence type="ECO:0000256" key="17">
    <source>
        <dbReference type="SAM" id="Phobius"/>
    </source>
</evidence>
<evidence type="ECO:0000313" key="21">
    <source>
        <dbReference type="EMBL" id="JAP78545.1"/>
    </source>
</evidence>
<dbReference type="InterPro" id="IPR001791">
    <property type="entry name" value="Laminin_G"/>
</dbReference>
<dbReference type="GO" id="GO:0005886">
    <property type="term" value="C:plasma membrane"/>
    <property type="evidence" value="ECO:0007669"/>
    <property type="project" value="UniProtKB-SubCell"/>
</dbReference>
<evidence type="ECO:0000256" key="7">
    <source>
        <dbReference type="ARBA" id="ARBA00022737"/>
    </source>
</evidence>
<dbReference type="InterPro" id="IPR001881">
    <property type="entry name" value="EGF-like_Ca-bd_dom"/>
</dbReference>
<dbReference type="GO" id="GO:0048589">
    <property type="term" value="P:developmental growth"/>
    <property type="evidence" value="ECO:0007669"/>
    <property type="project" value="UniProtKB-ARBA"/>
</dbReference>
<feature type="domain" description="Cadherin" evidence="20">
    <location>
        <begin position="520"/>
        <end position="640"/>
    </location>
</feature>
<comment type="subcellular location">
    <subcellularLocation>
        <location evidence="1">Cell membrane</location>
        <topology evidence="1">Single-pass membrane protein</topology>
    </subcellularLocation>
    <subcellularLocation>
        <location evidence="2">Membrane</location>
        <topology evidence="2">Single-pass type I membrane protein</topology>
    </subcellularLocation>
</comment>
<dbReference type="PRINTS" id="PR00205">
    <property type="entry name" value="CADHERIN"/>
</dbReference>
<comment type="caution">
    <text evidence="15">Lacks conserved residue(s) required for the propagation of feature annotation.</text>
</comment>
<feature type="domain" description="Cadherin" evidence="20">
    <location>
        <begin position="3076"/>
        <end position="3181"/>
    </location>
</feature>
<evidence type="ECO:0000256" key="11">
    <source>
        <dbReference type="ARBA" id="ARBA00023136"/>
    </source>
</evidence>
<dbReference type="SMART" id="SM00282">
    <property type="entry name" value="LamG"/>
    <property type="match status" value="1"/>
</dbReference>
<dbReference type="SUPFAM" id="SSF49899">
    <property type="entry name" value="Concanavalin A-like lectins/glucanases"/>
    <property type="match status" value="1"/>
</dbReference>
<dbReference type="Pfam" id="PF00028">
    <property type="entry name" value="Cadherin"/>
    <property type="match status" value="23"/>
</dbReference>
<reference evidence="21" key="1">
    <citation type="journal article" date="2016" name="Ticks Tick Borne Dis.">
        <title>De novo assembly and annotation of the salivary gland transcriptome of Rhipicephalus appendiculatus male and female ticks during blood feeding.</title>
        <authorList>
            <person name="de Castro M.H."/>
            <person name="de Klerk D."/>
            <person name="Pienaar R."/>
            <person name="Latif A.A."/>
            <person name="Rees D.J."/>
            <person name="Mans B.J."/>
        </authorList>
    </citation>
    <scope>NUCLEOTIDE SEQUENCE</scope>
    <source>
        <tissue evidence="21">Salivary glands</tissue>
    </source>
</reference>
<evidence type="ECO:0000259" key="20">
    <source>
        <dbReference type="PROSITE" id="PS50268"/>
    </source>
</evidence>
<feature type="domain" description="Cadherin" evidence="20">
    <location>
        <begin position="2771"/>
        <end position="2870"/>
    </location>
</feature>
<dbReference type="PROSITE" id="PS50025">
    <property type="entry name" value="LAM_G_DOMAIN"/>
    <property type="match status" value="1"/>
</dbReference>
<evidence type="ECO:0000256" key="9">
    <source>
        <dbReference type="ARBA" id="ARBA00022889"/>
    </source>
</evidence>
<dbReference type="InterPro" id="IPR000742">
    <property type="entry name" value="EGF"/>
</dbReference>
<feature type="transmembrane region" description="Helical" evidence="17">
    <location>
        <begin position="3975"/>
        <end position="3997"/>
    </location>
</feature>
<dbReference type="FunFam" id="2.60.40.60:FF:000116">
    <property type="entry name" value="Dachsous cadherin-related 2"/>
    <property type="match status" value="1"/>
</dbReference>
<dbReference type="FunFam" id="2.60.40.60:FF:000100">
    <property type="entry name" value="protocadherin Fat 2"/>
    <property type="match status" value="1"/>
</dbReference>
<feature type="domain" description="Cadherin" evidence="20">
    <location>
        <begin position="97"/>
        <end position="205"/>
    </location>
</feature>
<keyword evidence="3" id="KW-1003">Cell membrane</keyword>
<keyword evidence="13" id="KW-0325">Glycoprotein</keyword>
<evidence type="ECO:0000256" key="16">
    <source>
        <dbReference type="SAM" id="MobiDB-lite"/>
    </source>
</evidence>
<feature type="domain" description="Cadherin" evidence="20">
    <location>
        <begin position="2871"/>
        <end position="2972"/>
    </location>
</feature>
<dbReference type="FunFam" id="2.60.40.60:FF:000032">
    <property type="entry name" value="FAT atypical cadherin 1"/>
    <property type="match status" value="1"/>
</dbReference>
<dbReference type="InterPro" id="IPR020894">
    <property type="entry name" value="Cadherin_CS"/>
</dbReference>
<feature type="domain" description="Cadherin" evidence="20">
    <location>
        <begin position="2667"/>
        <end position="2770"/>
    </location>
</feature>
<feature type="domain" description="Cadherin" evidence="20">
    <location>
        <begin position="1976"/>
        <end position="2170"/>
    </location>
</feature>
<evidence type="ECO:0000256" key="12">
    <source>
        <dbReference type="ARBA" id="ARBA00023157"/>
    </source>
</evidence>
<feature type="domain" description="Cadherin" evidence="20">
    <location>
        <begin position="1159"/>
        <end position="1258"/>
    </location>
</feature>
<feature type="domain" description="Cadherin" evidence="20">
    <location>
        <begin position="1268"/>
        <end position="1356"/>
    </location>
</feature>
<feature type="domain" description="Cadherin" evidence="20">
    <location>
        <begin position="2475"/>
        <end position="2666"/>
    </location>
</feature>
<evidence type="ECO:0000256" key="15">
    <source>
        <dbReference type="PROSITE-ProRule" id="PRU00076"/>
    </source>
</evidence>
<dbReference type="PROSITE" id="PS50026">
    <property type="entry name" value="EGF_3"/>
    <property type="match status" value="3"/>
</dbReference>
<proteinExistence type="predicted"/>
<keyword evidence="11 17" id="KW-0472">Membrane</keyword>
<dbReference type="GO" id="GO:0007424">
    <property type="term" value="P:open tracheal system development"/>
    <property type="evidence" value="ECO:0007669"/>
    <property type="project" value="UniProtKB-ARBA"/>
</dbReference>
<dbReference type="FunFam" id="2.60.40.60:FF:000041">
    <property type="entry name" value="FAT atypical cadherin 1"/>
    <property type="match status" value="1"/>
</dbReference>
<dbReference type="InterPro" id="IPR002126">
    <property type="entry name" value="Cadherin-like_dom"/>
</dbReference>
<feature type="domain" description="EGF-like" evidence="19">
    <location>
        <begin position="3632"/>
        <end position="3670"/>
    </location>
</feature>
<feature type="domain" description="Cadherin" evidence="20">
    <location>
        <begin position="3181"/>
        <end position="3280"/>
    </location>
</feature>
<dbReference type="InterPro" id="IPR013320">
    <property type="entry name" value="ConA-like_dom_sf"/>
</dbReference>
<evidence type="ECO:0000259" key="18">
    <source>
        <dbReference type="PROSITE" id="PS50025"/>
    </source>
</evidence>
<organism evidence="21">
    <name type="scientific">Rhipicephalus appendiculatus</name>
    <name type="common">Brown ear tick</name>
    <dbReference type="NCBI Taxonomy" id="34631"/>
    <lineage>
        <taxon>Eukaryota</taxon>
        <taxon>Metazoa</taxon>
        <taxon>Ecdysozoa</taxon>
        <taxon>Arthropoda</taxon>
        <taxon>Chelicerata</taxon>
        <taxon>Arachnida</taxon>
        <taxon>Acari</taxon>
        <taxon>Parasitiformes</taxon>
        <taxon>Ixodida</taxon>
        <taxon>Ixodoidea</taxon>
        <taxon>Ixodidae</taxon>
        <taxon>Rhipicephalinae</taxon>
        <taxon>Rhipicephalus</taxon>
        <taxon>Rhipicephalus</taxon>
    </lineage>
</organism>
<dbReference type="EMBL" id="GEDV01010012">
    <property type="protein sequence ID" value="JAP78545.1"/>
    <property type="molecule type" value="Transcribed_RNA"/>
</dbReference>
<dbReference type="Pfam" id="PF00008">
    <property type="entry name" value="EGF"/>
    <property type="match status" value="1"/>
</dbReference>
<keyword evidence="12 15" id="KW-1015">Disulfide bond</keyword>
<dbReference type="GO" id="GO:0007156">
    <property type="term" value="P:homophilic cell adhesion via plasma membrane adhesion molecules"/>
    <property type="evidence" value="ECO:0007669"/>
    <property type="project" value="InterPro"/>
</dbReference>
<feature type="domain" description="Cadherin" evidence="20">
    <location>
        <begin position="2372"/>
        <end position="2474"/>
    </location>
</feature>
<dbReference type="Gene3D" id="2.60.120.200">
    <property type="match status" value="1"/>
</dbReference>
<feature type="domain" description="Cadherin" evidence="20">
    <location>
        <begin position="408"/>
        <end position="513"/>
    </location>
</feature>
<feature type="disulfide bond" evidence="15">
    <location>
        <begin position="3880"/>
        <end position="3889"/>
    </location>
</feature>
<keyword evidence="9" id="KW-0130">Cell adhesion</keyword>
<dbReference type="FunFam" id="2.10.25.10:FF:000012">
    <property type="entry name" value="Delta-like protein"/>
    <property type="match status" value="1"/>
</dbReference>
<dbReference type="CDD" id="cd00110">
    <property type="entry name" value="LamG"/>
    <property type="match status" value="1"/>
</dbReference>
<dbReference type="GO" id="GO:0005509">
    <property type="term" value="F:calcium ion binding"/>
    <property type="evidence" value="ECO:0007669"/>
    <property type="project" value="UniProtKB-UniRule"/>
</dbReference>
<feature type="domain" description="Cadherin" evidence="20">
    <location>
        <begin position="1464"/>
        <end position="1568"/>
    </location>
</feature>
<dbReference type="FunFam" id="2.60.40.60:FF:000021">
    <property type="entry name" value="FAT atypical cadherin 1"/>
    <property type="match status" value="1"/>
</dbReference>
<dbReference type="PROSITE" id="PS00232">
    <property type="entry name" value="CADHERIN_1"/>
    <property type="match status" value="13"/>
</dbReference>